<name>A0A0S4JE03_BODSA</name>
<organism evidence="1 2">
    <name type="scientific">Bodo saltans</name>
    <name type="common">Flagellated protozoan</name>
    <dbReference type="NCBI Taxonomy" id="75058"/>
    <lineage>
        <taxon>Eukaryota</taxon>
        <taxon>Discoba</taxon>
        <taxon>Euglenozoa</taxon>
        <taxon>Kinetoplastea</taxon>
        <taxon>Metakinetoplastina</taxon>
        <taxon>Eubodonida</taxon>
        <taxon>Bodonidae</taxon>
        <taxon>Bodo</taxon>
    </lineage>
</organism>
<dbReference type="VEuPathDB" id="TriTrypDB:BSAL_14985"/>
<keyword evidence="2" id="KW-1185">Reference proteome</keyword>
<proteinExistence type="predicted"/>
<dbReference type="Proteomes" id="UP000051952">
    <property type="component" value="Unassembled WGS sequence"/>
</dbReference>
<reference evidence="2" key="1">
    <citation type="submission" date="2015-09" db="EMBL/GenBank/DDBJ databases">
        <authorList>
            <consortium name="Pathogen Informatics"/>
        </authorList>
    </citation>
    <scope>NUCLEOTIDE SEQUENCE [LARGE SCALE GENOMIC DNA]</scope>
    <source>
        <strain evidence="2">Lake Konstanz</strain>
    </source>
</reference>
<evidence type="ECO:0000313" key="2">
    <source>
        <dbReference type="Proteomes" id="UP000051952"/>
    </source>
</evidence>
<dbReference type="EMBL" id="CYKH01001634">
    <property type="protein sequence ID" value="CUG88352.1"/>
    <property type="molecule type" value="Genomic_DNA"/>
</dbReference>
<sequence>MRVSHHRLLVLLVGRRMPGLVFHGTQLRTVTPNMFYFRLCEVTFVVVFPLDPQNICEPMWSHRRKRKTDNYYSAFHLKEP</sequence>
<gene>
    <name evidence="1" type="ORF">BSAL_14985</name>
</gene>
<protein>
    <submittedName>
        <fullName evidence="1">Uncharacterized protein</fullName>
    </submittedName>
</protein>
<accession>A0A0S4JE03</accession>
<dbReference type="AlphaFoldDB" id="A0A0S4JE03"/>
<evidence type="ECO:0000313" key="1">
    <source>
        <dbReference type="EMBL" id="CUG88352.1"/>
    </source>
</evidence>